<dbReference type="InterPro" id="IPR023296">
    <property type="entry name" value="Glyco_hydro_beta-prop_sf"/>
</dbReference>
<protein>
    <recommendedName>
        <fullName evidence="3">Glycosyl hydrolase family 32 N-terminal domain-containing protein</fullName>
    </recommendedName>
</protein>
<dbReference type="Proteomes" id="UP000095431">
    <property type="component" value="Unassembled WGS sequence"/>
</dbReference>
<evidence type="ECO:0000313" key="1">
    <source>
        <dbReference type="EMBL" id="CUN74725.1"/>
    </source>
</evidence>
<dbReference type="SUPFAM" id="SSF75005">
    <property type="entry name" value="Arabinanase/levansucrase/invertase"/>
    <property type="match status" value="1"/>
</dbReference>
<dbReference type="AlphaFoldDB" id="A0A173ZHW7"/>
<reference evidence="1 2" key="1">
    <citation type="submission" date="2015-09" db="EMBL/GenBank/DDBJ databases">
        <authorList>
            <consortium name="Pathogen Informatics"/>
        </authorList>
    </citation>
    <scope>NUCLEOTIDE SEQUENCE [LARGE SCALE GENOMIC DNA]</scope>
    <source>
        <strain evidence="1 2">2789STDY5834863</strain>
    </source>
</reference>
<organism evidence="1 2">
    <name type="scientific">Blautia wexlerae</name>
    <dbReference type="NCBI Taxonomy" id="418240"/>
    <lineage>
        <taxon>Bacteria</taxon>
        <taxon>Bacillati</taxon>
        <taxon>Bacillota</taxon>
        <taxon>Clostridia</taxon>
        <taxon>Lachnospirales</taxon>
        <taxon>Lachnospiraceae</taxon>
        <taxon>Blautia</taxon>
    </lineage>
</organism>
<proteinExistence type="predicted"/>
<dbReference type="RefSeq" id="WP_055199860.1">
    <property type="nucleotide sequence ID" value="NZ_BTHH01000004.1"/>
</dbReference>
<evidence type="ECO:0000313" key="2">
    <source>
        <dbReference type="Proteomes" id="UP000095431"/>
    </source>
</evidence>
<gene>
    <name evidence="1" type="ORF">ERS852478_00972</name>
</gene>
<evidence type="ECO:0008006" key="3">
    <source>
        <dbReference type="Google" id="ProtNLM"/>
    </source>
</evidence>
<sequence>MKTFLSADRRFLNPQAMENVELKAAVPAKDTENNPLFTQDMPWEIRIDNGYPNVIYDRREQIFHCYYTLFTEDKDTEGTTLQERTQRNYRPRMDRVTSLAYARSKDGIHWEKPSLGLVDWRGSKENNLLFRYAHGTGVMLDERDKNAGRRFKMVTKVDIPGHGAHMAVGFSEDGIHWGELIPWPEYNPQADSHNFPFWNEEEQCYMLVSRIWKDGIRVTTISHSQDFIHWSEPVETLRGRGYENQIYSMPVFKTHGLYLGLASLLHEGDRNEKNFDCVDCELTWSADGKKFDFAAMDQAVIPRGDGHYPDGEFDNSCIYASSPVTDGQKVWIYYMGGNGQHTNFRESSLGRAYWEADKFACWTEKNEGMESILTTTTLTLGGNYIEVLADEADAEKDWELMASVHPVWTENAYEGLGMEDAVTEKSGRWIRISWKGKKLPDKSGCIRFQFKNLKIWAVRGELEYKGHRLWEGADMENEGM</sequence>
<name>A0A173ZHW7_9FIRM</name>
<accession>A0A173ZHW7</accession>
<dbReference type="EMBL" id="CYZN01000005">
    <property type="protein sequence ID" value="CUN74725.1"/>
    <property type="molecule type" value="Genomic_DNA"/>
</dbReference>
<dbReference type="Gene3D" id="2.115.10.20">
    <property type="entry name" value="Glycosyl hydrolase domain, family 43"/>
    <property type="match status" value="1"/>
</dbReference>